<evidence type="ECO:0000313" key="3">
    <source>
        <dbReference type="EMBL" id="GBG28536.1"/>
    </source>
</evidence>
<evidence type="ECO:0000256" key="1">
    <source>
        <dbReference type="ARBA" id="ARBA00007665"/>
    </source>
</evidence>
<evidence type="ECO:0000259" key="2">
    <source>
        <dbReference type="Pfam" id="PF01205"/>
    </source>
</evidence>
<feature type="domain" description="Impact N-terminal" evidence="2">
    <location>
        <begin position="34"/>
        <end position="123"/>
    </location>
</feature>
<dbReference type="GO" id="GO:0006446">
    <property type="term" value="P:regulation of translational initiation"/>
    <property type="evidence" value="ECO:0007669"/>
    <property type="project" value="TreeGrafter"/>
</dbReference>
<evidence type="ECO:0000313" key="4">
    <source>
        <dbReference type="Proteomes" id="UP000241890"/>
    </source>
</evidence>
<dbReference type="InterPro" id="IPR001498">
    <property type="entry name" value="Impact_N"/>
</dbReference>
<dbReference type="Gene3D" id="3.30.230.30">
    <property type="entry name" value="Impact, N-terminal domain"/>
    <property type="match status" value="1"/>
</dbReference>
<comment type="caution">
    <text evidence="3">The sequence shown here is derived from an EMBL/GenBank/DDBJ whole genome shotgun (WGS) entry which is preliminary data.</text>
</comment>
<sequence length="200" mass="21687">MERGPGARAPRRVKIAGVAADVVAVEGEALEDRGSVFKGALVYPVRTAREAAAAVAWMRQQADFAGATHRVAAYRTTGREEWRDDDGEDRAGGRLRGELRREKVLGAAVVVARWYGGQNLGKPIIFSYGSVFRISPRYCTEFFSAGVGLTEPMHEHEVVDENYCGCASSSHGPFQDQFFNTVGKVTKAVLPARGLALPCV</sequence>
<dbReference type="EMBL" id="BEYU01000042">
    <property type="protein sequence ID" value="GBG28536.1"/>
    <property type="molecule type" value="Genomic_DNA"/>
</dbReference>
<dbReference type="InterPro" id="IPR036956">
    <property type="entry name" value="Impact_N_sf"/>
</dbReference>
<reference evidence="3 4" key="1">
    <citation type="submission" date="2017-12" db="EMBL/GenBank/DDBJ databases">
        <title>Sequencing, de novo assembly and annotation of complete genome of a new Thraustochytrid species, strain FCC1311.</title>
        <authorList>
            <person name="Sedici K."/>
            <person name="Godart F."/>
            <person name="Aiese Cigliano R."/>
            <person name="Sanseverino W."/>
            <person name="Barakat M."/>
            <person name="Ortet P."/>
            <person name="Marechal E."/>
            <person name="Cagnac O."/>
            <person name="Amato A."/>
        </authorList>
    </citation>
    <scope>NUCLEOTIDE SEQUENCE [LARGE SCALE GENOMIC DNA]</scope>
</reference>
<dbReference type="Pfam" id="PF01205">
    <property type="entry name" value="Impact_N"/>
    <property type="match status" value="1"/>
</dbReference>
<dbReference type="GO" id="GO:0140469">
    <property type="term" value="P:GCN2-mediated signaling"/>
    <property type="evidence" value="ECO:0007669"/>
    <property type="project" value="TreeGrafter"/>
</dbReference>
<organism evidence="3 4">
    <name type="scientific">Hondaea fermentalgiana</name>
    <dbReference type="NCBI Taxonomy" id="2315210"/>
    <lineage>
        <taxon>Eukaryota</taxon>
        <taxon>Sar</taxon>
        <taxon>Stramenopiles</taxon>
        <taxon>Bigyra</taxon>
        <taxon>Labyrinthulomycetes</taxon>
        <taxon>Thraustochytrida</taxon>
        <taxon>Thraustochytriidae</taxon>
        <taxon>Hondaea</taxon>
    </lineage>
</organism>
<proteinExistence type="inferred from homology"/>
<dbReference type="InterPro" id="IPR020568">
    <property type="entry name" value="Ribosomal_Su5_D2-typ_SF"/>
</dbReference>
<dbReference type="PANTHER" id="PTHR16301">
    <property type="entry name" value="IMPACT-RELATED"/>
    <property type="match status" value="1"/>
</dbReference>
<dbReference type="SUPFAM" id="SSF54211">
    <property type="entry name" value="Ribosomal protein S5 domain 2-like"/>
    <property type="match status" value="1"/>
</dbReference>
<dbReference type="InParanoid" id="A0A2R5GC12"/>
<dbReference type="GO" id="GO:0005737">
    <property type="term" value="C:cytoplasm"/>
    <property type="evidence" value="ECO:0007669"/>
    <property type="project" value="TreeGrafter"/>
</dbReference>
<protein>
    <recommendedName>
        <fullName evidence="2">Impact N-terminal domain-containing protein</fullName>
    </recommendedName>
</protein>
<dbReference type="PANTHER" id="PTHR16301:SF25">
    <property type="entry name" value="PROTEIN IMPACT"/>
    <property type="match status" value="1"/>
</dbReference>
<comment type="similarity">
    <text evidence="1">Belongs to the IMPACT family.</text>
</comment>
<dbReference type="Proteomes" id="UP000241890">
    <property type="component" value="Unassembled WGS sequence"/>
</dbReference>
<name>A0A2R5GC12_9STRA</name>
<keyword evidence="4" id="KW-1185">Reference proteome</keyword>
<accession>A0A2R5GC12</accession>
<dbReference type="InterPro" id="IPR023582">
    <property type="entry name" value="Impact"/>
</dbReference>
<dbReference type="AlphaFoldDB" id="A0A2R5GC12"/>
<gene>
    <name evidence="3" type="ORF">FCC1311_047592</name>
</gene>